<reference evidence="9 10" key="1">
    <citation type="submission" date="2024-08" db="EMBL/GenBank/DDBJ databases">
        <authorList>
            <person name="Will J Nash"/>
            <person name="Angela Man"/>
            <person name="Seanna McTaggart"/>
            <person name="Kendall Baker"/>
            <person name="Tom Barker"/>
            <person name="Leah Catchpole"/>
            <person name="Alex Durrant"/>
            <person name="Karim Gharbi"/>
            <person name="Naomi Irish"/>
            <person name="Gemy Kaithakottil"/>
            <person name="Debby Ku"/>
            <person name="Aaliyah Providence"/>
            <person name="Felix Shaw"/>
            <person name="David Swarbreck"/>
            <person name="Chris Watkins"/>
            <person name="Ann M. McCartney"/>
            <person name="Giulio Formenti"/>
            <person name="Alice Mouton"/>
            <person name="Noel Vella"/>
            <person name="Bjorn M von Reumont"/>
            <person name="Adriana Vella"/>
            <person name="Wilfried Haerty"/>
        </authorList>
    </citation>
    <scope>NUCLEOTIDE SEQUENCE [LARGE SCALE GENOMIC DNA]</scope>
</reference>
<evidence type="ECO:0000256" key="2">
    <source>
        <dbReference type="ARBA" id="ARBA00013064"/>
    </source>
</evidence>
<dbReference type="Gene3D" id="3.90.190.10">
    <property type="entry name" value="Protein tyrosine phosphatase superfamily"/>
    <property type="match status" value="1"/>
</dbReference>
<evidence type="ECO:0000259" key="6">
    <source>
        <dbReference type="PROSITE" id="PS50054"/>
    </source>
</evidence>
<dbReference type="PROSITE" id="PS50056">
    <property type="entry name" value="TYR_PHOSPHATASE_2"/>
    <property type="match status" value="1"/>
</dbReference>
<keyword evidence="4" id="KW-0904">Protein phosphatase</keyword>
<dbReference type="PRINTS" id="PR01764">
    <property type="entry name" value="MAPKPHPHTASE"/>
</dbReference>
<evidence type="ECO:0000313" key="9">
    <source>
        <dbReference type="EMBL" id="CAL7949511.1"/>
    </source>
</evidence>
<keyword evidence="10" id="KW-1185">Reference proteome</keyword>
<dbReference type="SUPFAM" id="SSF52799">
    <property type="entry name" value="(Phosphotyrosine protein) phosphatases II"/>
    <property type="match status" value="1"/>
</dbReference>
<dbReference type="EMBL" id="CAXAJV020001300">
    <property type="protein sequence ID" value="CAL7949511.1"/>
    <property type="molecule type" value="Genomic_DNA"/>
</dbReference>
<evidence type="ECO:0000259" key="7">
    <source>
        <dbReference type="PROSITE" id="PS50056"/>
    </source>
</evidence>
<feature type="domain" description="Tyrosine specific protein phosphatases" evidence="7">
    <location>
        <begin position="521"/>
        <end position="579"/>
    </location>
</feature>
<feature type="compositionally biased region" description="Low complexity" evidence="5">
    <location>
        <begin position="170"/>
        <end position="191"/>
    </location>
</feature>
<evidence type="ECO:0000256" key="5">
    <source>
        <dbReference type="SAM" id="MobiDB-lite"/>
    </source>
</evidence>
<dbReference type="InterPro" id="IPR016130">
    <property type="entry name" value="Tyr_Pase_AS"/>
</dbReference>
<keyword evidence="3" id="KW-0378">Hydrolase</keyword>
<dbReference type="Gene3D" id="3.40.250.10">
    <property type="entry name" value="Rhodanese-like domain"/>
    <property type="match status" value="1"/>
</dbReference>
<feature type="domain" description="Rhodanese" evidence="8">
    <location>
        <begin position="297"/>
        <end position="414"/>
    </location>
</feature>
<dbReference type="PROSITE" id="PS00383">
    <property type="entry name" value="TYR_PHOSPHATASE_1"/>
    <property type="match status" value="1"/>
</dbReference>
<organism evidence="9 10">
    <name type="scientific">Xylocopa violacea</name>
    <name type="common">Violet carpenter bee</name>
    <name type="synonym">Apis violacea</name>
    <dbReference type="NCBI Taxonomy" id="135666"/>
    <lineage>
        <taxon>Eukaryota</taxon>
        <taxon>Metazoa</taxon>
        <taxon>Ecdysozoa</taxon>
        <taxon>Arthropoda</taxon>
        <taxon>Hexapoda</taxon>
        <taxon>Insecta</taxon>
        <taxon>Pterygota</taxon>
        <taxon>Neoptera</taxon>
        <taxon>Endopterygota</taxon>
        <taxon>Hymenoptera</taxon>
        <taxon>Apocrita</taxon>
        <taxon>Aculeata</taxon>
        <taxon>Apoidea</taxon>
        <taxon>Anthophila</taxon>
        <taxon>Apidae</taxon>
        <taxon>Xylocopa</taxon>
        <taxon>Xylocopa</taxon>
    </lineage>
</organism>
<comment type="caution">
    <text evidence="9">The sequence shown here is derived from an EMBL/GenBank/DDBJ whole genome shotgun (WGS) entry which is preliminary data.</text>
</comment>
<comment type="similarity">
    <text evidence="1">Belongs to the protein-tyrosine phosphatase family. Non-receptor class dual specificity subfamily.</text>
</comment>
<dbReference type="InterPro" id="IPR001763">
    <property type="entry name" value="Rhodanese-like_dom"/>
</dbReference>
<gene>
    <name evidence="9" type="ORF">XYLVIOL_LOCUS9440</name>
</gene>
<dbReference type="InterPro" id="IPR000387">
    <property type="entry name" value="Tyr_Pase_dom"/>
</dbReference>
<evidence type="ECO:0000256" key="1">
    <source>
        <dbReference type="ARBA" id="ARBA00008601"/>
    </source>
</evidence>
<dbReference type="SUPFAM" id="SSF52821">
    <property type="entry name" value="Rhodanese/Cell cycle control phosphatase"/>
    <property type="match status" value="1"/>
</dbReference>
<dbReference type="EC" id="3.1.3.48" evidence="2"/>
<evidence type="ECO:0000256" key="4">
    <source>
        <dbReference type="ARBA" id="ARBA00022912"/>
    </source>
</evidence>
<dbReference type="PRINTS" id="PR01908">
    <property type="entry name" value="ADSPHPHTASE"/>
</dbReference>
<dbReference type="CDD" id="cd01446">
    <property type="entry name" value="DSP_MapKP"/>
    <property type="match status" value="1"/>
</dbReference>
<dbReference type="Pfam" id="PF00782">
    <property type="entry name" value="DSPc"/>
    <property type="match status" value="1"/>
</dbReference>
<dbReference type="PANTHER" id="PTHR10159:SF528">
    <property type="entry name" value="PUCKERED, ISOFORM A"/>
    <property type="match status" value="1"/>
</dbReference>
<proteinExistence type="inferred from homology"/>
<accession>A0ABP1P8B1</accession>
<dbReference type="PANTHER" id="PTHR10159">
    <property type="entry name" value="DUAL SPECIFICITY PROTEIN PHOSPHATASE"/>
    <property type="match status" value="1"/>
</dbReference>
<evidence type="ECO:0000313" key="10">
    <source>
        <dbReference type="Proteomes" id="UP001642520"/>
    </source>
</evidence>
<evidence type="ECO:0000259" key="8">
    <source>
        <dbReference type="PROSITE" id="PS50206"/>
    </source>
</evidence>
<dbReference type="InterPro" id="IPR029021">
    <property type="entry name" value="Prot-tyrosine_phosphatase-like"/>
</dbReference>
<dbReference type="PROSITE" id="PS50206">
    <property type="entry name" value="RHODANESE_3"/>
    <property type="match status" value="1"/>
</dbReference>
<dbReference type="InterPro" id="IPR036873">
    <property type="entry name" value="Rhodanese-like_dom_sf"/>
</dbReference>
<dbReference type="SMART" id="SM00195">
    <property type="entry name" value="DSPc"/>
    <property type="match status" value="1"/>
</dbReference>
<feature type="region of interest" description="Disordered" evidence="5">
    <location>
        <begin position="1"/>
        <end position="39"/>
    </location>
</feature>
<dbReference type="PROSITE" id="PS50054">
    <property type="entry name" value="TYR_PHOSPHATASE_DUAL"/>
    <property type="match status" value="1"/>
</dbReference>
<protein>
    <recommendedName>
        <fullName evidence="2">protein-tyrosine-phosphatase</fullName>
        <ecNumber evidence="2">3.1.3.48</ecNumber>
    </recommendedName>
</protein>
<sequence>MSAKISLAGRGAAQSPVNHRGKASSGLLRAGPSAKRPMTVEVTGTEERAVKRAAVPELEASSSTTRPDTLLKRESTMPALTRACTTATLPRIKRFRLASIATSSLRLDITTGGVQSVHQQLKQQQQQHQQQSSASPMSTLVCCEPVTAGRSRDNLKLVLNRSLSEPGPPASASAFLSSPTSTVSPSSSTSSGVDSCAASDSTECSLNASGSSISGCSSSSSGTDCELPLSDVQRHYHRLHHHHHFYQLSASKRCKLETVSLPTSPCSENNTLQRQLVLQRTKTIAADDLAARLLGRDAGGPVLLDCRPFILYNVNHIRGAINVNCSDRFNRRRLQLGKASLADLATTREGKELLRRRHYREVVVYDDCTDDVDRLPVQHPLFLVLVALLDDNREPALLLGGHKEFHRRHRDLCEDTLLPAVAAGSSAVGSCSSPGPGCPVLSLSGPPTPQPADIDSHPASRVLPFLYLGNGRDAADLQLLRALGATRVLNVTSQLPGYHEERGITYRQIPASDSGHQNLKQYFEEAFDFIEEARKAGSSVLVHCQAGVSRSATIAIAYIMRHKGLSMVEAYKLVKNARPIISPNLNFMGQLLELEQGLRASGGVAAAPEEPKGYHQCRWSHQQNNEEVTSGCSV</sequence>
<dbReference type="InterPro" id="IPR008343">
    <property type="entry name" value="MKP"/>
</dbReference>
<dbReference type="SMART" id="SM00450">
    <property type="entry name" value="RHOD"/>
    <property type="match status" value="1"/>
</dbReference>
<dbReference type="Proteomes" id="UP001642520">
    <property type="component" value="Unassembled WGS sequence"/>
</dbReference>
<evidence type="ECO:0000256" key="3">
    <source>
        <dbReference type="ARBA" id="ARBA00022801"/>
    </source>
</evidence>
<feature type="region of interest" description="Disordered" evidence="5">
    <location>
        <begin position="161"/>
        <end position="192"/>
    </location>
</feature>
<name>A0ABP1P8B1_XYLVO</name>
<feature type="domain" description="Tyrosine-protein phosphatase" evidence="6">
    <location>
        <begin position="457"/>
        <end position="600"/>
    </location>
</feature>
<dbReference type="InterPro" id="IPR020422">
    <property type="entry name" value="TYR_PHOSPHATASE_DUAL_dom"/>
</dbReference>
<dbReference type="InterPro" id="IPR000340">
    <property type="entry name" value="Dual-sp_phosphatase_cat-dom"/>
</dbReference>
<dbReference type="Pfam" id="PF00581">
    <property type="entry name" value="Rhodanese"/>
    <property type="match status" value="1"/>
</dbReference>